<feature type="transmembrane region" description="Helical" evidence="1">
    <location>
        <begin position="37"/>
        <end position="59"/>
    </location>
</feature>
<gene>
    <name evidence="2" type="ORF">TS59_0286</name>
</gene>
<sequence length="67" mass="7749">MSNFTKKQKLIFNILLIVFSIVGLIGFIFYLTKFINLAIIFLSISGIGFILLMIIWFVFEKTNKKGK</sequence>
<reference evidence="2 3" key="1">
    <citation type="submission" date="2015-02" db="EMBL/GenBank/DDBJ databases">
        <title>Mycoplasma mycoides subsp. mycoides strain:B237 Genome sequencing.</title>
        <authorList>
            <person name="Fischer A."/>
            <person name="Santana-Cruz I."/>
            <person name="Schieck E."/>
            <person name="Gourle H."/>
            <person name="Lambert M."/>
            <person name="Nadendla S."/>
            <person name="Miller R.A."/>
            <person name="Weber J."/>
            <person name="Bongcam-Rudloff E."/>
            <person name="Vashee S."/>
            <person name="Frey J."/>
            <person name="Jores J."/>
        </authorList>
    </citation>
    <scope>NUCLEOTIDE SEQUENCE [LARGE SCALE GENOMIC DNA]</scope>
    <source>
        <strain evidence="2 3">B237</strain>
    </source>
</reference>
<feature type="transmembrane region" description="Helical" evidence="1">
    <location>
        <begin position="12"/>
        <end position="31"/>
    </location>
</feature>
<dbReference type="Proteomes" id="UP000033624">
    <property type="component" value="Unassembled WGS sequence"/>
</dbReference>
<name>A0AAE2EHN6_MYCMY</name>
<evidence type="ECO:0000313" key="2">
    <source>
        <dbReference type="EMBL" id="KJQ45756.1"/>
    </source>
</evidence>
<proteinExistence type="predicted"/>
<keyword evidence="1" id="KW-0812">Transmembrane</keyword>
<protein>
    <submittedName>
        <fullName evidence="2">Membrane protein</fullName>
    </submittedName>
</protein>
<evidence type="ECO:0000256" key="1">
    <source>
        <dbReference type="SAM" id="Phobius"/>
    </source>
</evidence>
<keyword evidence="1" id="KW-1133">Transmembrane helix</keyword>
<dbReference type="EMBL" id="LAEW01000001">
    <property type="protein sequence ID" value="KJQ45756.1"/>
    <property type="molecule type" value="Genomic_DNA"/>
</dbReference>
<dbReference type="KEGG" id="mmyi:mycmycITA_00279"/>
<accession>A0AAE2EHN6</accession>
<evidence type="ECO:0000313" key="3">
    <source>
        <dbReference type="Proteomes" id="UP000033624"/>
    </source>
</evidence>
<dbReference type="AlphaFoldDB" id="A0AAE2EHN6"/>
<organism evidence="2 3">
    <name type="scientific">Mycoplasma mycoides subsp. mycoides</name>
    <dbReference type="NCBI Taxonomy" id="2103"/>
    <lineage>
        <taxon>Bacteria</taxon>
        <taxon>Bacillati</taxon>
        <taxon>Mycoplasmatota</taxon>
        <taxon>Mollicutes</taxon>
        <taxon>Mycoplasmataceae</taxon>
        <taxon>Mycoplasma</taxon>
    </lineage>
</organism>
<keyword evidence="1" id="KW-0472">Membrane</keyword>
<comment type="caution">
    <text evidence="2">The sequence shown here is derived from an EMBL/GenBank/DDBJ whole genome shotgun (WGS) entry which is preliminary data.</text>
</comment>